<evidence type="ECO:0000313" key="2">
    <source>
        <dbReference type="EMBL" id="PVD19498.1"/>
    </source>
</evidence>
<keyword evidence="3" id="KW-1185">Reference proteome</keyword>
<organism evidence="2 3">
    <name type="scientific">Pomacea canaliculata</name>
    <name type="common">Golden apple snail</name>
    <dbReference type="NCBI Taxonomy" id="400727"/>
    <lineage>
        <taxon>Eukaryota</taxon>
        <taxon>Metazoa</taxon>
        <taxon>Spiralia</taxon>
        <taxon>Lophotrochozoa</taxon>
        <taxon>Mollusca</taxon>
        <taxon>Gastropoda</taxon>
        <taxon>Caenogastropoda</taxon>
        <taxon>Architaenioglossa</taxon>
        <taxon>Ampullarioidea</taxon>
        <taxon>Ampullariidae</taxon>
        <taxon>Pomacea</taxon>
    </lineage>
</organism>
<dbReference type="OrthoDB" id="6158857at2759"/>
<dbReference type="GO" id="GO:0005975">
    <property type="term" value="P:carbohydrate metabolic process"/>
    <property type="evidence" value="ECO:0007669"/>
    <property type="project" value="InterPro"/>
</dbReference>
<reference evidence="2 3" key="1">
    <citation type="submission" date="2018-04" db="EMBL/GenBank/DDBJ databases">
        <title>The genome of golden apple snail Pomacea canaliculata provides insight into stress tolerance and invasive adaptation.</title>
        <authorList>
            <person name="Liu C."/>
            <person name="Liu B."/>
            <person name="Ren Y."/>
            <person name="Zhang Y."/>
            <person name="Wang H."/>
            <person name="Li S."/>
            <person name="Jiang F."/>
            <person name="Yin L."/>
            <person name="Zhang G."/>
            <person name="Qian W."/>
            <person name="Fan W."/>
        </authorList>
    </citation>
    <scope>NUCLEOTIDE SEQUENCE [LARGE SCALE GENOMIC DNA]</scope>
    <source>
        <strain evidence="2">SZHN2017</strain>
        <tissue evidence="2">Muscle</tissue>
    </source>
</reference>
<dbReference type="GO" id="GO:0004553">
    <property type="term" value="F:hydrolase activity, hydrolyzing O-glycosyl compounds"/>
    <property type="evidence" value="ECO:0007669"/>
    <property type="project" value="InterPro"/>
</dbReference>
<proteinExistence type="predicted"/>
<comment type="caution">
    <text evidence="2">The sequence shown here is derived from an EMBL/GenBank/DDBJ whole genome shotgun (WGS) entry which is preliminary data.</text>
</comment>
<dbReference type="Pfam" id="PF18459">
    <property type="entry name" value="PCSK9_C1"/>
    <property type="match status" value="1"/>
</dbReference>
<dbReference type="PANTHER" id="PTHR31490">
    <property type="entry name" value="GLYCOSYL HYDROLASE"/>
    <property type="match status" value="1"/>
</dbReference>
<evidence type="ECO:0000259" key="1">
    <source>
        <dbReference type="Pfam" id="PF18459"/>
    </source>
</evidence>
<dbReference type="SUPFAM" id="SSF51445">
    <property type="entry name" value="(Trans)glycosidases"/>
    <property type="match status" value="1"/>
</dbReference>
<dbReference type="InterPro" id="IPR017853">
    <property type="entry name" value="GH"/>
</dbReference>
<name>A0A2T7NE94_POMCA</name>
<sequence length="495" mass="53559">MGVLSGASTEGLTQLMKQYLSEGVPVDGLGIQGHSKPYIKPDPTMIWNLMSSPRNDVERADWLEDAYRAFFAHPSLSGVVMWGFWDLDRRESENKDLVRGVNLTILEPGQRYICLVKKEWTTNLRRNLGEGLAFQFRGFRGDYDVVVRRNGVPVQKESFVLSNNDTAIIIRITNSTVQVTVEEERDYVPRCVSHRGQVSLGQQISVANNQQLTCHTVTSESSGEHEGDEVAVSCPVDEAKLNKRQGEKLEMKDGVLQCKAYNGGNSSAGVRAQARCCRLSGLTCEYRVAGPSLPFEGAQAEATCPSNTQPFGHLSSTGCSSHSRYPDMDGTYQDVNASSCVAQSGHPALADPAARSGSVVFASCCSGPSLNCIRVTSQETGLVRGDQQQVTCPSSYVMVSCAYFAPNGKSGGASIVRDVIGKGVLRGIMGASMNTGSSGVTATATCCKMYLHSLIFRRSKHDTICISVDLDSDGLPSGVKFPHDTIKAEEKRVIS</sequence>
<gene>
    <name evidence="2" type="ORF">C0Q70_19987</name>
</gene>
<feature type="domain" description="Proprotein convertase subtilisin/kexin type 9 C-terminal" evidence="1">
    <location>
        <begin position="208"/>
        <end position="279"/>
    </location>
</feature>
<dbReference type="InterPro" id="IPR044846">
    <property type="entry name" value="GH10"/>
</dbReference>
<dbReference type="PANTHER" id="PTHR31490:SF1">
    <property type="entry name" value="ENDO-1,4-BETA-XYLANASE 1"/>
    <property type="match status" value="1"/>
</dbReference>
<dbReference type="Gene3D" id="2.60.120.690">
    <property type="entry name" value="Proprotein convertase subtilisin/kexin type 9"/>
    <property type="match status" value="1"/>
</dbReference>
<dbReference type="InterPro" id="IPR041254">
    <property type="entry name" value="PCSK9_C1"/>
</dbReference>
<dbReference type="AlphaFoldDB" id="A0A2T7NE94"/>
<evidence type="ECO:0000313" key="3">
    <source>
        <dbReference type="Proteomes" id="UP000245119"/>
    </source>
</evidence>
<dbReference type="Proteomes" id="UP000245119">
    <property type="component" value="Linkage Group LG13"/>
</dbReference>
<dbReference type="Gene3D" id="3.20.20.80">
    <property type="entry name" value="Glycosidases"/>
    <property type="match status" value="1"/>
</dbReference>
<accession>A0A2T7NE94</accession>
<dbReference type="EMBL" id="PZQS01000013">
    <property type="protein sequence ID" value="PVD19498.1"/>
    <property type="molecule type" value="Genomic_DNA"/>
</dbReference>
<protein>
    <recommendedName>
        <fullName evidence="1">Proprotein convertase subtilisin/kexin type 9 C-terminal domain-containing protein</fullName>
    </recommendedName>
</protein>